<dbReference type="Pfam" id="PF13816">
    <property type="entry name" value="Dehydratase_hem"/>
    <property type="match status" value="1"/>
</dbReference>
<evidence type="ECO:0000256" key="1">
    <source>
        <dbReference type="ARBA" id="ARBA00001970"/>
    </source>
</evidence>
<accession>A0A8K0SXL8</accession>
<proteinExistence type="predicted"/>
<dbReference type="AlphaFoldDB" id="A0A8K0SXL8"/>
<keyword evidence="3" id="KW-0479">Metal-binding</keyword>
<evidence type="ECO:0000256" key="3">
    <source>
        <dbReference type="ARBA" id="ARBA00022723"/>
    </source>
</evidence>
<keyword evidence="7" id="KW-1185">Reference proteome</keyword>
<sequence>MSNSPRIYPLKRPEGHQPPVPRFRLVAGSALTHVHVVYVGVQRHDVSEVSDQAQNHAIQAVHDWVDEPGEDRAAVVEQFDPIPILGDHVTDARVWVCYWNSRRAYDVRLGRLSLSKIYSSLPQAGRDSIGLWCETFSIPTTRLETNYTSPDYLPGVGSLPETTTEPHTLTAYWGAARDRIADSAHDLFPASNFQAPAESVSQGRLLRGTNTDNVVFIRTGQFWENCDDEEAEAYERRLEPSLEAGLGYLGDNPATTGAMGLRYLRNVGEAKGKKRRETCVTGFFTSLDMLEGWAKSHKSHLAIYNGAMRHAKTYGPDRKLRTWHEVVVLKKDEAKMEYVNCTNRTGLIAHLEMENSCLAI</sequence>
<dbReference type="GO" id="GO:0016829">
    <property type="term" value="F:lyase activity"/>
    <property type="evidence" value="ECO:0007669"/>
    <property type="project" value="UniProtKB-KW"/>
</dbReference>
<protein>
    <submittedName>
        <fullName evidence="6">Phenylacetaldoxime dehydratase family protein</fullName>
    </submittedName>
</protein>
<evidence type="ECO:0000313" key="7">
    <source>
        <dbReference type="Proteomes" id="UP000813444"/>
    </source>
</evidence>
<evidence type="ECO:0000256" key="4">
    <source>
        <dbReference type="ARBA" id="ARBA00023004"/>
    </source>
</evidence>
<dbReference type="EMBL" id="JAGPNK010000003">
    <property type="protein sequence ID" value="KAH7324790.1"/>
    <property type="molecule type" value="Genomic_DNA"/>
</dbReference>
<evidence type="ECO:0000313" key="6">
    <source>
        <dbReference type="EMBL" id="KAH7324790.1"/>
    </source>
</evidence>
<gene>
    <name evidence="6" type="ORF">B0I35DRAFT_424976</name>
</gene>
<keyword evidence="4" id="KW-0408">Iron</keyword>
<dbReference type="Proteomes" id="UP000813444">
    <property type="component" value="Unassembled WGS sequence"/>
</dbReference>
<evidence type="ECO:0000256" key="5">
    <source>
        <dbReference type="ARBA" id="ARBA00023239"/>
    </source>
</evidence>
<keyword evidence="5" id="KW-0456">Lyase</keyword>
<reference evidence="6" key="1">
    <citation type="journal article" date="2021" name="Nat. Commun.">
        <title>Genetic determinants of endophytism in the Arabidopsis root mycobiome.</title>
        <authorList>
            <person name="Mesny F."/>
            <person name="Miyauchi S."/>
            <person name="Thiergart T."/>
            <person name="Pickel B."/>
            <person name="Atanasova L."/>
            <person name="Karlsson M."/>
            <person name="Huettel B."/>
            <person name="Barry K.W."/>
            <person name="Haridas S."/>
            <person name="Chen C."/>
            <person name="Bauer D."/>
            <person name="Andreopoulos W."/>
            <person name="Pangilinan J."/>
            <person name="LaButti K."/>
            <person name="Riley R."/>
            <person name="Lipzen A."/>
            <person name="Clum A."/>
            <person name="Drula E."/>
            <person name="Henrissat B."/>
            <person name="Kohler A."/>
            <person name="Grigoriev I.V."/>
            <person name="Martin F.M."/>
            <person name="Hacquard S."/>
        </authorList>
    </citation>
    <scope>NUCLEOTIDE SEQUENCE</scope>
    <source>
        <strain evidence="6">MPI-CAGE-CH-0235</strain>
    </source>
</reference>
<dbReference type="GO" id="GO:0046872">
    <property type="term" value="F:metal ion binding"/>
    <property type="evidence" value="ECO:0007669"/>
    <property type="project" value="UniProtKB-KW"/>
</dbReference>
<keyword evidence="2" id="KW-0349">Heme</keyword>
<evidence type="ECO:0000256" key="2">
    <source>
        <dbReference type="ARBA" id="ARBA00022617"/>
    </source>
</evidence>
<name>A0A8K0SXL8_9HYPO</name>
<comment type="cofactor">
    <cofactor evidence="1">
        <name>heme b</name>
        <dbReference type="ChEBI" id="CHEBI:60344"/>
    </cofactor>
</comment>
<comment type="caution">
    <text evidence="6">The sequence shown here is derived from an EMBL/GenBank/DDBJ whole genome shotgun (WGS) entry which is preliminary data.</text>
</comment>
<dbReference type="OrthoDB" id="3359285at2759"/>
<organism evidence="6 7">
    <name type="scientific">Stachybotrys elegans</name>
    <dbReference type="NCBI Taxonomy" id="80388"/>
    <lineage>
        <taxon>Eukaryota</taxon>
        <taxon>Fungi</taxon>
        <taxon>Dikarya</taxon>
        <taxon>Ascomycota</taxon>
        <taxon>Pezizomycotina</taxon>
        <taxon>Sordariomycetes</taxon>
        <taxon>Hypocreomycetidae</taxon>
        <taxon>Hypocreales</taxon>
        <taxon>Stachybotryaceae</taxon>
        <taxon>Stachybotrys</taxon>
    </lineage>
</organism>
<dbReference type="InterPro" id="IPR025702">
    <property type="entry name" value="OXD"/>
</dbReference>